<dbReference type="CDD" id="cd00085">
    <property type="entry name" value="HNHc"/>
    <property type="match status" value="1"/>
</dbReference>
<dbReference type="Gene3D" id="1.10.30.50">
    <property type="match status" value="1"/>
</dbReference>
<proteinExistence type="predicted"/>
<dbReference type="AlphaFoldDB" id="A0A1S9U9F0"/>
<dbReference type="InterPro" id="IPR002711">
    <property type="entry name" value="HNH"/>
</dbReference>
<accession>A0A1S9U9F0</accession>
<name>A0A1S9U9F0_BACCE</name>
<dbReference type="Proteomes" id="UP000191124">
    <property type="component" value="Unassembled WGS sequence"/>
</dbReference>
<protein>
    <recommendedName>
        <fullName evidence="1">HNH domain-containing protein</fullName>
    </recommendedName>
</protein>
<dbReference type="InterPro" id="IPR003615">
    <property type="entry name" value="HNH_nuc"/>
</dbReference>
<feature type="domain" description="HNH" evidence="1">
    <location>
        <begin position="45"/>
        <end position="94"/>
    </location>
</feature>
<organism evidence="2 3">
    <name type="scientific">Bacillus cereus</name>
    <dbReference type="NCBI Taxonomy" id="1396"/>
    <lineage>
        <taxon>Bacteria</taxon>
        <taxon>Bacillati</taxon>
        <taxon>Bacillota</taxon>
        <taxon>Bacilli</taxon>
        <taxon>Bacillales</taxon>
        <taxon>Bacillaceae</taxon>
        <taxon>Bacillus</taxon>
        <taxon>Bacillus cereus group</taxon>
    </lineage>
</organism>
<dbReference type="GO" id="GO:0003676">
    <property type="term" value="F:nucleic acid binding"/>
    <property type="evidence" value="ECO:0007669"/>
    <property type="project" value="InterPro"/>
</dbReference>
<evidence type="ECO:0000313" key="3">
    <source>
        <dbReference type="Proteomes" id="UP000191124"/>
    </source>
</evidence>
<dbReference type="Pfam" id="PF01844">
    <property type="entry name" value="HNH"/>
    <property type="match status" value="1"/>
</dbReference>
<evidence type="ECO:0000313" key="2">
    <source>
        <dbReference type="EMBL" id="OOR18833.1"/>
    </source>
</evidence>
<evidence type="ECO:0000259" key="1">
    <source>
        <dbReference type="Pfam" id="PF01844"/>
    </source>
</evidence>
<sequence>MYRLTEEDKDNVKKYGYKWDEQNLQYLKNKIKDHLIRGARNGGYCYYCQSPVNSGTTPGDIEHIIHKSKYKLFAYEPMNLTLACDRCNTAKSNKDVLVTNLSNPYTEDDYPRDTSAFKIVHAHIDQYEQCIEIKDHIFFIGIDDANKGKRTIEICNLTRLDLANSIINEIYRKYELFSPVKQLVKGSSDLEGKLNEIRELLNKDIPKDMFEAINDLNKDTNAIKITNQLSKIRERGINIETRSILFFKGFYQNLDAFNTYYNFIDELHKKKVLVSQLMNLSLKDEVIIPITGKLLLNREGLRLLKEALTNHKFFRLQERSKNSLITLLDELAVYNLSDIEVLISRLNEVVLVLESISTIFEDRTIEQLLPGLDQTIVRAASKDAERILPYARYNSQINIISNLEFYYNEIFIGIDRKRFRRFKRLVENINEKYIK</sequence>
<dbReference type="RefSeq" id="WP_078182024.1">
    <property type="nucleotide sequence ID" value="NZ_MUAL01000109.1"/>
</dbReference>
<dbReference type="EMBL" id="MUAL01000109">
    <property type="protein sequence ID" value="OOR18833.1"/>
    <property type="molecule type" value="Genomic_DNA"/>
</dbReference>
<reference evidence="2 3" key="1">
    <citation type="submission" date="2017-01" db="EMBL/GenBank/DDBJ databases">
        <title>Bacillus cereus isolates.</title>
        <authorList>
            <person name="Beno S.M."/>
        </authorList>
    </citation>
    <scope>NUCLEOTIDE SEQUENCE [LARGE SCALE GENOMIC DNA]</scope>
    <source>
        <strain evidence="2 3">FSL M7-1219</strain>
    </source>
</reference>
<dbReference type="GO" id="GO:0008270">
    <property type="term" value="F:zinc ion binding"/>
    <property type="evidence" value="ECO:0007669"/>
    <property type="project" value="InterPro"/>
</dbReference>
<gene>
    <name evidence="2" type="ORF">BW892_26105</name>
</gene>
<comment type="caution">
    <text evidence="2">The sequence shown here is derived from an EMBL/GenBank/DDBJ whole genome shotgun (WGS) entry which is preliminary data.</text>
</comment>
<dbReference type="GO" id="GO:0004519">
    <property type="term" value="F:endonuclease activity"/>
    <property type="evidence" value="ECO:0007669"/>
    <property type="project" value="InterPro"/>
</dbReference>